<dbReference type="SMART" id="SM01008">
    <property type="entry name" value="Ald_Xan_dh_C"/>
    <property type="match status" value="1"/>
</dbReference>
<reference evidence="2 3" key="1">
    <citation type="journal article" date="2024" name="Chem. Sci.">
        <title>Discovery of megapolipeptins by genome mining of a Burkholderiales bacteria collection.</title>
        <authorList>
            <person name="Paulo B.S."/>
            <person name="Recchia M.J.J."/>
            <person name="Lee S."/>
            <person name="Fergusson C.H."/>
            <person name="Romanowski S.B."/>
            <person name="Hernandez A."/>
            <person name="Krull N."/>
            <person name="Liu D.Y."/>
            <person name="Cavanagh H."/>
            <person name="Bos A."/>
            <person name="Gray C.A."/>
            <person name="Murphy B.T."/>
            <person name="Linington R.G."/>
            <person name="Eustaquio A.S."/>
        </authorList>
    </citation>
    <scope>NUCLEOTIDE SEQUENCE [LARGE SCALE GENOMIC DNA]</scope>
    <source>
        <strain evidence="2 3">RL16-012-BIC-B</strain>
    </source>
</reference>
<sequence>MDKFELSEIRISRRALLVGTAVSAVGIAFGVRASAAPAAPRPGSRGAAAAKADSDVAIGVWVVIRPDNSVLIKVPQAELGQGALTSVAQMLGEELEVRWQDVRTEFYQPSVNIALNNVYVWAATLSSLGIESLFDPTRVAGAQIRAMLISAASDEWGTPVDHLIARNGRVIDQGGGRSIEYARLAALAAKKPIPDPKLVKLKRPVDWTFIGKSVPRIDIPSKIDGSAVYGIDVRLPGMKYASVQQSPVFGGRLKSFDEKAIPANAGILKVVKISAGKSGLNEAEAGWGVDYGMDDAVAVVADDWWTANRALRTLPIEWSEGKFAKSSTAAIAHELVYALEHPPLPFPPVRVQGDAVGALKSAHKVLEAEYWVPFTEHAPMEPLNCTALVTADSVEVWTGTQFADEALRIACHYAGLPPSKGRLNLMLCGGAFGRRINSDFVGQAVQIAKTMPGVPVKLLWSREECFHRGYNPPITVTRFKGGLDSSGNITSWMSNSAGGRAPDQTYGTGRMVQTFPNIRIDYQQIETPPPFGWKRGVAFTQQTWMNMSFIDELAHAARKDPYEVQLSLLNPDKVPKDFEKRDLEVSRIIKQRRVLVAVAEIARWSDRVPSGYGKGIAVHDMSYWPEDQATAAAAIAEVHIDVHGNVSVTKLTIALDCGPVINPDAALAQLQGGAAYAISDLMFAELTIADGRVEQSNFNDYPVLRLAQMPKIDVHFLKSDTPPHGLGETAVPLTMSAVVNAIFAAGGPRIRQLPIKHAKLQAA</sequence>
<dbReference type="RefSeq" id="WP_153141701.1">
    <property type="nucleotide sequence ID" value="NZ_JAQQFH010000030.1"/>
</dbReference>
<feature type="domain" description="Aldehyde oxidase/xanthine dehydrogenase a/b hammerhead" evidence="1">
    <location>
        <begin position="224"/>
        <end position="322"/>
    </location>
</feature>
<protein>
    <submittedName>
        <fullName evidence="2">Molybdopterin-dependent oxidoreductase</fullName>
    </submittedName>
</protein>
<dbReference type="InterPro" id="IPR008274">
    <property type="entry name" value="AldOxase/xan_DH_MoCoBD1"/>
</dbReference>
<gene>
    <name evidence="2" type="ORF">PQR66_30960</name>
</gene>
<evidence type="ECO:0000313" key="2">
    <source>
        <dbReference type="EMBL" id="MFL9887490.1"/>
    </source>
</evidence>
<dbReference type="PANTHER" id="PTHR47495:SF2">
    <property type="entry name" value="ALDEHYDE DEHYDROGENASE"/>
    <property type="match status" value="1"/>
</dbReference>
<dbReference type="InterPro" id="IPR006311">
    <property type="entry name" value="TAT_signal"/>
</dbReference>
<evidence type="ECO:0000313" key="3">
    <source>
        <dbReference type="Proteomes" id="UP001629249"/>
    </source>
</evidence>
<dbReference type="EMBL" id="JAQQFN010000028">
    <property type="protein sequence ID" value="MFL9887490.1"/>
    <property type="molecule type" value="Genomic_DNA"/>
</dbReference>
<dbReference type="InterPro" id="IPR000674">
    <property type="entry name" value="Ald_Oxase/Xan_DH_a/b"/>
</dbReference>
<dbReference type="Gene3D" id="3.90.1170.50">
    <property type="entry name" value="Aldehyde oxidase/xanthine dehydrogenase, a/b hammerhead"/>
    <property type="match status" value="1"/>
</dbReference>
<dbReference type="InterPro" id="IPR046867">
    <property type="entry name" value="AldOxase/xan_DH_MoCoBD2"/>
</dbReference>
<dbReference type="Pfam" id="PF02738">
    <property type="entry name" value="MoCoBD_1"/>
    <property type="match status" value="1"/>
</dbReference>
<proteinExistence type="predicted"/>
<keyword evidence="3" id="KW-1185">Reference proteome</keyword>
<name>A0ABW8ZXW6_9BURK</name>
<dbReference type="PROSITE" id="PS51318">
    <property type="entry name" value="TAT"/>
    <property type="match status" value="1"/>
</dbReference>
<dbReference type="InterPro" id="IPR052516">
    <property type="entry name" value="N-heterocyclic_Hydroxylase"/>
</dbReference>
<dbReference type="PANTHER" id="PTHR47495">
    <property type="entry name" value="ALDEHYDE DEHYDROGENASE"/>
    <property type="match status" value="1"/>
</dbReference>
<dbReference type="Gene3D" id="3.30.365.10">
    <property type="entry name" value="Aldehyde oxidase/xanthine dehydrogenase, molybdopterin binding domain"/>
    <property type="match status" value="4"/>
</dbReference>
<dbReference type="Pfam" id="PF20256">
    <property type="entry name" value="MoCoBD_2"/>
    <property type="match status" value="2"/>
</dbReference>
<dbReference type="PIRSF" id="PIRSF036389">
    <property type="entry name" value="IOR_B"/>
    <property type="match status" value="1"/>
</dbReference>
<dbReference type="SUPFAM" id="SSF56003">
    <property type="entry name" value="Molybdenum cofactor-binding domain"/>
    <property type="match status" value="2"/>
</dbReference>
<dbReference type="InterPro" id="IPR012368">
    <property type="entry name" value="OxRdtase_Mopterin-bd_su_IorB"/>
</dbReference>
<dbReference type="Proteomes" id="UP001629249">
    <property type="component" value="Unassembled WGS sequence"/>
</dbReference>
<accession>A0ABW8ZXW6</accession>
<evidence type="ECO:0000259" key="1">
    <source>
        <dbReference type="SMART" id="SM01008"/>
    </source>
</evidence>
<comment type="caution">
    <text evidence="2">The sequence shown here is derived from an EMBL/GenBank/DDBJ whole genome shotgun (WGS) entry which is preliminary data.</text>
</comment>
<dbReference type="InterPro" id="IPR037165">
    <property type="entry name" value="AldOxase/xan_DH_Mopterin-bd_sf"/>
</dbReference>
<organism evidence="2 3">
    <name type="scientific">Paraburkholderia agricolaris</name>
    <dbReference type="NCBI Taxonomy" id="2152888"/>
    <lineage>
        <taxon>Bacteria</taxon>
        <taxon>Pseudomonadati</taxon>
        <taxon>Pseudomonadota</taxon>
        <taxon>Betaproteobacteria</taxon>
        <taxon>Burkholderiales</taxon>
        <taxon>Burkholderiaceae</taxon>
        <taxon>Paraburkholderia</taxon>
    </lineage>
</organism>